<gene>
    <name evidence="1" type="ORF">RCO7_06855</name>
</gene>
<reference evidence="2" key="1">
    <citation type="submission" date="2016-03" db="EMBL/GenBank/DDBJ databases">
        <authorList>
            <person name="Ploux O."/>
        </authorList>
    </citation>
    <scope>NUCLEOTIDE SEQUENCE [LARGE SCALE GENOMIC DNA]</scope>
    <source>
        <strain evidence="2">UK7</strain>
    </source>
</reference>
<dbReference type="InParanoid" id="A0A1E1JXE1"/>
<dbReference type="EMBL" id="FJUW01000004">
    <property type="protein sequence ID" value="CZS90556.1"/>
    <property type="molecule type" value="Genomic_DNA"/>
</dbReference>
<organism evidence="1 2">
    <name type="scientific">Rhynchosporium graminicola</name>
    <dbReference type="NCBI Taxonomy" id="2792576"/>
    <lineage>
        <taxon>Eukaryota</taxon>
        <taxon>Fungi</taxon>
        <taxon>Dikarya</taxon>
        <taxon>Ascomycota</taxon>
        <taxon>Pezizomycotina</taxon>
        <taxon>Leotiomycetes</taxon>
        <taxon>Helotiales</taxon>
        <taxon>Ploettnerulaceae</taxon>
        <taxon>Rhynchosporium</taxon>
    </lineage>
</organism>
<protein>
    <submittedName>
        <fullName evidence="1">Uncharacterized protein</fullName>
    </submittedName>
</protein>
<evidence type="ECO:0000313" key="2">
    <source>
        <dbReference type="Proteomes" id="UP000178129"/>
    </source>
</evidence>
<evidence type="ECO:0000313" key="1">
    <source>
        <dbReference type="EMBL" id="CZS90556.1"/>
    </source>
</evidence>
<dbReference type="Proteomes" id="UP000178129">
    <property type="component" value="Unassembled WGS sequence"/>
</dbReference>
<sequence length="242" mass="25362">MASAVSFTVSTNSILSPTVSPTSILSLASSPTSILSLTTTPTSIPLLTPVLAAGNRIWINNWCSYPLKITRPIGGPCANGAAGTSNDGSGVTTSTLAAGSTTGHGSTTSFTWLPLIKWEDSPILFQISRAADAETSVNGSAHMELSYGLSFGDQLRYSWTAVGSAFANENTKVTPNGPGAGKGDCKTVSCAKDGLFCSDGHRLLKKPHMCGNQPQPFWVDLCSPEKEFKEHLARRNVAGNQP</sequence>
<dbReference type="AlphaFoldDB" id="A0A1E1JXE1"/>
<keyword evidence="2" id="KW-1185">Reference proteome</keyword>
<name>A0A1E1JXE1_9HELO</name>
<proteinExistence type="predicted"/>
<accession>A0A1E1JXE1</accession>
<comment type="caution">
    <text evidence="1">The sequence shown here is derived from an EMBL/GenBank/DDBJ whole genome shotgun (WGS) entry which is preliminary data.</text>
</comment>